<keyword evidence="2" id="KW-0812">Transmembrane</keyword>
<dbReference type="InterPro" id="IPR021986">
    <property type="entry name" value="Spherulin4"/>
</dbReference>
<keyword evidence="4" id="KW-1185">Reference proteome</keyword>
<evidence type="ECO:0000256" key="1">
    <source>
        <dbReference type="SAM" id="MobiDB-lite"/>
    </source>
</evidence>
<dbReference type="PANTHER" id="PTHR35040">
    <property type="match status" value="1"/>
</dbReference>
<proteinExistence type="predicted"/>
<dbReference type="PANTHER" id="PTHR35040:SF9">
    <property type="entry name" value="4-LIKE CELL SURFACE PROTEIN, PUTATIVE (AFU_ORTHOLOGUE AFUA_4G14080)-RELATED"/>
    <property type="match status" value="1"/>
</dbReference>
<dbReference type="AlphaFoldDB" id="A0AAD6S3N3"/>
<sequence>MYQNVVLGLLIQLFVAPCIQALGILLPLYIYPGSNCAAWSPVFDAISAGSSAKWYIIVNPDSGPGATDQLYQTCVSQIPPSDDQIIMGFIDTQDGNVERDIDTYAGWPSSARPAGIYFDNINPTASQLSTYQSYVSYAKSKGFTFIGLNPGETTDASYFSMADLVNTYEDSYSSFNADSLSGTISKQSVTLVNAPATGSYSAVISQLQTVGAAAVYITNVADTDQDLPAQLSEFASEIASAGGGSTSGSSPSNPSNPSNPSTPSDPSNPAAPSSPSNSPNTSSLKGSSSKTMSGASTKSSPSSGSATGSAVKGDIPTGTPSGQSPGLPQSSNGPNQATVAGHQGPPIAAIVGGVLGAFVILLVLLVLFLCIRRRRRGVSGSPETVAPFPVEIVHDRATTSGSSQDWPQDMKAPLSGTDPEMSTLDALGALTSHDPTSAVRVSVAPTYGSTTARRVSAAPTYGSARESLAGSAGAPPSYHN</sequence>
<evidence type="ECO:0000256" key="2">
    <source>
        <dbReference type="SAM" id="Phobius"/>
    </source>
</evidence>
<reference evidence="3" key="1">
    <citation type="submission" date="2023-03" db="EMBL/GenBank/DDBJ databases">
        <title>Massive genome expansion in bonnet fungi (Mycena s.s.) driven by repeated elements and novel gene families across ecological guilds.</title>
        <authorList>
            <consortium name="Lawrence Berkeley National Laboratory"/>
            <person name="Harder C.B."/>
            <person name="Miyauchi S."/>
            <person name="Viragh M."/>
            <person name="Kuo A."/>
            <person name="Thoen E."/>
            <person name="Andreopoulos B."/>
            <person name="Lu D."/>
            <person name="Skrede I."/>
            <person name="Drula E."/>
            <person name="Henrissat B."/>
            <person name="Morin E."/>
            <person name="Kohler A."/>
            <person name="Barry K."/>
            <person name="LaButti K."/>
            <person name="Morin E."/>
            <person name="Salamov A."/>
            <person name="Lipzen A."/>
            <person name="Mereny Z."/>
            <person name="Hegedus B."/>
            <person name="Baldrian P."/>
            <person name="Stursova M."/>
            <person name="Weitz H."/>
            <person name="Taylor A."/>
            <person name="Grigoriev I.V."/>
            <person name="Nagy L.G."/>
            <person name="Martin F."/>
            <person name="Kauserud H."/>
        </authorList>
    </citation>
    <scope>NUCLEOTIDE SEQUENCE</scope>
    <source>
        <strain evidence="3">CBHHK200</strain>
    </source>
</reference>
<dbReference type="Pfam" id="PF12138">
    <property type="entry name" value="Spherulin4"/>
    <property type="match status" value="1"/>
</dbReference>
<keyword evidence="2" id="KW-1133">Transmembrane helix</keyword>
<name>A0AAD6S3N3_9AGAR</name>
<keyword evidence="2" id="KW-0472">Membrane</keyword>
<feature type="region of interest" description="Disordered" evidence="1">
    <location>
        <begin position="454"/>
        <end position="480"/>
    </location>
</feature>
<gene>
    <name evidence="3" type="ORF">C8F04DRAFT_1146972</name>
</gene>
<evidence type="ECO:0000313" key="4">
    <source>
        <dbReference type="Proteomes" id="UP001218188"/>
    </source>
</evidence>
<evidence type="ECO:0000313" key="3">
    <source>
        <dbReference type="EMBL" id="KAJ7019691.1"/>
    </source>
</evidence>
<organism evidence="3 4">
    <name type="scientific">Mycena alexandri</name>
    <dbReference type="NCBI Taxonomy" id="1745969"/>
    <lineage>
        <taxon>Eukaryota</taxon>
        <taxon>Fungi</taxon>
        <taxon>Dikarya</taxon>
        <taxon>Basidiomycota</taxon>
        <taxon>Agaricomycotina</taxon>
        <taxon>Agaricomycetes</taxon>
        <taxon>Agaricomycetidae</taxon>
        <taxon>Agaricales</taxon>
        <taxon>Marasmiineae</taxon>
        <taxon>Mycenaceae</taxon>
        <taxon>Mycena</taxon>
    </lineage>
</organism>
<feature type="transmembrane region" description="Helical" evidence="2">
    <location>
        <begin position="347"/>
        <end position="371"/>
    </location>
</feature>
<accession>A0AAD6S3N3</accession>
<feature type="compositionally biased region" description="Low complexity" evidence="1">
    <location>
        <begin position="247"/>
        <end position="335"/>
    </location>
</feature>
<dbReference type="EMBL" id="JARJCM010000286">
    <property type="protein sequence ID" value="KAJ7019691.1"/>
    <property type="molecule type" value="Genomic_DNA"/>
</dbReference>
<comment type="caution">
    <text evidence="3">The sequence shown here is derived from an EMBL/GenBank/DDBJ whole genome shotgun (WGS) entry which is preliminary data.</text>
</comment>
<dbReference type="Proteomes" id="UP001218188">
    <property type="component" value="Unassembled WGS sequence"/>
</dbReference>
<feature type="region of interest" description="Disordered" evidence="1">
    <location>
        <begin position="239"/>
        <end position="340"/>
    </location>
</feature>
<protein>
    <submittedName>
        <fullName evidence="3">Spherulation-specific family 4-domain-containing protein</fullName>
    </submittedName>
</protein>